<feature type="domain" description="HNH" evidence="1">
    <location>
        <begin position="37"/>
        <end position="82"/>
    </location>
</feature>
<evidence type="ECO:0000313" key="2">
    <source>
        <dbReference type="EMBL" id="CZX09326.1"/>
    </source>
</evidence>
<dbReference type="EMBL" id="FJZI01000001">
    <property type="protein sequence ID" value="CZX09326.1"/>
    <property type="molecule type" value="Genomic_DNA"/>
</dbReference>
<dbReference type="RefSeq" id="WP_063154137.1">
    <property type="nucleotide sequence ID" value="NZ_CP039452.1"/>
</dbReference>
<dbReference type="AlphaFoldDB" id="A0A822WKT5"/>
<name>A0A822WKT5_9ENTR</name>
<dbReference type="GO" id="GO:0004519">
    <property type="term" value="F:endonuclease activity"/>
    <property type="evidence" value="ECO:0007669"/>
    <property type="project" value="InterPro"/>
</dbReference>
<dbReference type="GO" id="GO:0003676">
    <property type="term" value="F:nucleic acid binding"/>
    <property type="evidence" value="ECO:0007669"/>
    <property type="project" value="InterPro"/>
</dbReference>
<comment type="caution">
    <text evidence="2">The sequence shown here is derived from an EMBL/GenBank/DDBJ whole genome shotgun (WGS) entry which is preliminary data.</text>
</comment>
<gene>
    <name evidence="2" type="ORF">SAMEA2273372_00627</name>
</gene>
<accession>A0A822WKT5</accession>
<dbReference type="Proteomes" id="UP000076063">
    <property type="component" value="Unassembled WGS sequence"/>
</dbReference>
<evidence type="ECO:0000313" key="3">
    <source>
        <dbReference type="Proteomes" id="UP000076063"/>
    </source>
</evidence>
<sequence>MFPVSKNSVAPISLERRTSYSEKDVIETLSKDFHNKCYICEVKDPLVLNVEHFKPHEGDENKKYDWNNLFFACGRCNNIKRNHFENILDCTDPSVDVLRSIKHVFPTTAYAEHVDIVPMNDDPKTIETATLISKVFNDDHTGNKDLTRIYLKKRLMRQYRKFLDLVFDYDDDDTLPEDKEIIGRKIKNMLRVEYEFSAFLRWTILDAPLLHHFKNDVF</sequence>
<dbReference type="Gene3D" id="1.10.30.50">
    <property type="match status" value="1"/>
</dbReference>
<organism evidence="2 3">
    <name type="scientific">Enterobacter bugandensis</name>
    <dbReference type="NCBI Taxonomy" id="881260"/>
    <lineage>
        <taxon>Bacteria</taxon>
        <taxon>Pseudomonadati</taxon>
        <taxon>Pseudomonadota</taxon>
        <taxon>Gammaproteobacteria</taxon>
        <taxon>Enterobacterales</taxon>
        <taxon>Enterobacteriaceae</taxon>
        <taxon>Enterobacter</taxon>
    </lineage>
</organism>
<protein>
    <recommendedName>
        <fullName evidence="1">HNH domain-containing protein</fullName>
    </recommendedName>
</protein>
<dbReference type="GO" id="GO:0008270">
    <property type="term" value="F:zinc ion binding"/>
    <property type="evidence" value="ECO:0007669"/>
    <property type="project" value="InterPro"/>
</dbReference>
<dbReference type="InterPro" id="IPR002711">
    <property type="entry name" value="HNH"/>
</dbReference>
<dbReference type="Pfam" id="PF01844">
    <property type="entry name" value="HNH"/>
    <property type="match status" value="1"/>
</dbReference>
<proteinExistence type="predicted"/>
<reference evidence="2 3" key="1">
    <citation type="submission" date="2016-03" db="EMBL/GenBank/DDBJ databases">
        <authorList>
            <consortium name="Pathogen Informatics"/>
        </authorList>
    </citation>
    <scope>NUCLEOTIDE SEQUENCE [LARGE SCALE GENOMIC DNA]</scope>
    <source>
        <strain evidence="3">e1527</strain>
    </source>
</reference>
<evidence type="ECO:0000259" key="1">
    <source>
        <dbReference type="Pfam" id="PF01844"/>
    </source>
</evidence>